<feature type="signal peptide" evidence="2">
    <location>
        <begin position="1"/>
        <end position="15"/>
    </location>
</feature>
<dbReference type="Proteomes" id="UP000030745">
    <property type="component" value="Unassembled WGS sequence"/>
</dbReference>
<dbReference type="OrthoDB" id="10410750at2759"/>
<protein>
    <submittedName>
        <fullName evidence="3">Uncharacterized protein</fullName>
    </submittedName>
</protein>
<dbReference type="RefSeq" id="XP_012195667.1">
    <property type="nucleotide sequence ID" value="XM_012340277.1"/>
</dbReference>
<sequence length="440" mass="48236">MRVLLGLLLASASRAHDLCLRWNASTTLACNVSTPCTLLTRNTSSCVLSVDFNMTAASNRSWLGDAFERRPFLARLIPHLDNEDDEDDEDDDDEGNDDMVWRSPALSANETLPWTLWLSWGGNTSAHFDVYNRNFNSSLTIDDNTIRFPPREHAAKTPFVPRRWHASSNASAPYNGSSTPCPMILVPHNDSASGRRSNQLARNGTMFNEAYLVNFLQYLFNATRHRSDLSASVLHQVIGLLQANGSVATEAIRRFREHPPSNDLRLWSLLFTANSTQHRNATGHPVDVMRPLGDVVWQVYLESLGGWSQRTPRPQRPANATLQNATSTHGAPRNETTATITWPPASNRSSEQPTMVPFRPVTPRPSRNDSSSGSDANASSPTITVPPSDALAATGPAAPTSSSHVDAIVLSCVAVVAVGLLAARAYSRRENPEAYSNLQE</sequence>
<dbReference type="AlphaFoldDB" id="A0A067CSE3"/>
<dbReference type="KEGG" id="spar:SPRG_19248"/>
<keyword evidence="4" id="KW-1185">Reference proteome</keyword>
<dbReference type="EMBL" id="KK583192">
    <property type="protein sequence ID" value="KDO33624.1"/>
    <property type="molecule type" value="Genomic_DNA"/>
</dbReference>
<feature type="compositionally biased region" description="Low complexity" evidence="1">
    <location>
        <begin position="387"/>
        <end position="401"/>
    </location>
</feature>
<reference evidence="3 4" key="1">
    <citation type="journal article" date="2013" name="PLoS Genet.">
        <title>Distinctive expansion of potential virulence genes in the genome of the oomycete fish pathogen Saprolegnia parasitica.</title>
        <authorList>
            <person name="Jiang R.H."/>
            <person name="de Bruijn I."/>
            <person name="Haas B.J."/>
            <person name="Belmonte R."/>
            <person name="Lobach L."/>
            <person name="Christie J."/>
            <person name="van den Ackerveken G."/>
            <person name="Bottin A."/>
            <person name="Bulone V."/>
            <person name="Diaz-Moreno S.M."/>
            <person name="Dumas B."/>
            <person name="Fan L."/>
            <person name="Gaulin E."/>
            <person name="Govers F."/>
            <person name="Grenville-Briggs L.J."/>
            <person name="Horner N.R."/>
            <person name="Levin J.Z."/>
            <person name="Mammella M."/>
            <person name="Meijer H.J."/>
            <person name="Morris P."/>
            <person name="Nusbaum C."/>
            <person name="Oome S."/>
            <person name="Phillips A.J."/>
            <person name="van Rooyen D."/>
            <person name="Rzeszutek E."/>
            <person name="Saraiva M."/>
            <person name="Secombes C.J."/>
            <person name="Seidl M.F."/>
            <person name="Snel B."/>
            <person name="Stassen J.H."/>
            <person name="Sykes S."/>
            <person name="Tripathy S."/>
            <person name="van den Berg H."/>
            <person name="Vega-Arreguin J.C."/>
            <person name="Wawra S."/>
            <person name="Young S.K."/>
            <person name="Zeng Q."/>
            <person name="Dieguez-Uribeondo J."/>
            <person name="Russ C."/>
            <person name="Tyler B.M."/>
            <person name="van West P."/>
        </authorList>
    </citation>
    <scope>NUCLEOTIDE SEQUENCE [LARGE SCALE GENOMIC DNA]</scope>
    <source>
        <strain evidence="3 4">CBS 223.65</strain>
    </source>
</reference>
<accession>A0A067CSE3</accession>
<feature type="compositionally biased region" description="Low complexity" evidence="1">
    <location>
        <begin position="364"/>
        <end position="380"/>
    </location>
</feature>
<proteinExistence type="predicted"/>
<feature type="compositionally biased region" description="Polar residues" evidence="1">
    <location>
        <begin position="307"/>
        <end position="353"/>
    </location>
</feature>
<keyword evidence="2" id="KW-0732">Signal</keyword>
<dbReference type="OMA" id="NETLPWT"/>
<evidence type="ECO:0000256" key="1">
    <source>
        <dbReference type="SAM" id="MobiDB-lite"/>
    </source>
</evidence>
<feature type="chain" id="PRO_5013107957" evidence="2">
    <location>
        <begin position="16"/>
        <end position="440"/>
    </location>
</feature>
<evidence type="ECO:0000256" key="2">
    <source>
        <dbReference type="SAM" id="SignalP"/>
    </source>
</evidence>
<dbReference type="VEuPathDB" id="FungiDB:SPRG_19248"/>
<feature type="region of interest" description="Disordered" evidence="1">
    <location>
        <begin position="307"/>
        <end position="401"/>
    </location>
</feature>
<organism evidence="3 4">
    <name type="scientific">Saprolegnia parasitica (strain CBS 223.65)</name>
    <dbReference type="NCBI Taxonomy" id="695850"/>
    <lineage>
        <taxon>Eukaryota</taxon>
        <taxon>Sar</taxon>
        <taxon>Stramenopiles</taxon>
        <taxon>Oomycota</taxon>
        <taxon>Saprolegniomycetes</taxon>
        <taxon>Saprolegniales</taxon>
        <taxon>Saprolegniaceae</taxon>
        <taxon>Saprolegnia</taxon>
    </lineage>
</organism>
<evidence type="ECO:0000313" key="4">
    <source>
        <dbReference type="Proteomes" id="UP000030745"/>
    </source>
</evidence>
<dbReference type="GeneID" id="24140668"/>
<gene>
    <name evidence="3" type="ORF">SPRG_19248</name>
</gene>
<evidence type="ECO:0000313" key="3">
    <source>
        <dbReference type="EMBL" id="KDO33624.1"/>
    </source>
</evidence>
<feature type="region of interest" description="Disordered" evidence="1">
    <location>
        <begin position="80"/>
        <end position="100"/>
    </location>
</feature>
<name>A0A067CSE3_SAPPC</name>
<feature type="compositionally biased region" description="Acidic residues" evidence="1">
    <location>
        <begin position="82"/>
        <end position="97"/>
    </location>
</feature>